<dbReference type="EMBL" id="BNCH01000006">
    <property type="protein sequence ID" value="GHF03282.1"/>
    <property type="molecule type" value="Genomic_DNA"/>
</dbReference>
<reference evidence="2" key="1">
    <citation type="journal article" date="2019" name="Int. J. Syst. Evol. Microbiol.">
        <title>The Global Catalogue of Microorganisms (GCM) 10K type strain sequencing project: providing services to taxonomists for standard genome sequencing and annotation.</title>
        <authorList>
            <consortium name="The Broad Institute Genomics Platform"/>
            <consortium name="The Broad Institute Genome Sequencing Center for Infectious Disease"/>
            <person name="Wu L."/>
            <person name="Ma J."/>
        </authorList>
    </citation>
    <scope>NUCLEOTIDE SEQUENCE [LARGE SCALE GENOMIC DNA]</scope>
    <source>
        <strain evidence="2">KCTC 42443</strain>
    </source>
</reference>
<proteinExistence type="predicted"/>
<keyword evidence="2" id="KW-1185">Reference proteome</keyword>
<gene>
    <name evidence="1" type="ORF">GCM10016455_25670</name>
</gene>
<protein>
    <recommendedName>
        <fullName evidence="3">Alpha/beta hydrolase</fullName>
    </recommendedName>
</protein>
<evidence type="ECO:0008006" key="3">
    <source>
        <dbReference type="Google" id="ProtNLM"/>
    </source>
</evidence>
<sequence>MTEAETTRWPDPVVIHVDATLRLEYVGPDLTDPASRPAHVVVAFAPVDFPFDAGGDGWGSRSFRKRGIAHVCVFHSAPDWYQDDAFFAAMARCRAVLGDDMDLTTYGFSMDGYGAILAADALNARRAVAVSPQFSIDPVVVPFERRYKTEWAAMGPWRHDLREHRRDAGREVIVLLDPLHRLDRKQEALFPKPAVHTRCLIHGAGHAGIQTLGEMGIIEVLFDLLRGDASARDLRWAYRQNRRQGFRYLRKVGTRLHKRAHPMAPQFMDWARARRFRRLTKKWRPYYD</sequence>
<evidence type="ECO:0000313" key="1">
    <source>
        <dbReference type="EMBL" id="GHF03282.1"/>
    </source>
</evidence>
<name>A0ABQ3J6U6_9RHOB</name>
<dbReference type="Proteomes" id="UP000609802">
    <property type="component" value="Unassembled WGS sequence"/>
</dbReference>
<organism evidence="1 2">
    <name type="scientific">Aliiroseovarius zhejiangensis</name>
    <dbReference type="NCBI Taxonomy" id="1632025"/>
    <lineage>
        <taxon>Bacteria</taxon>
        <taxon>Pseudomonadati</taxon>
        <taxon>Pseudomonadota</taxon>
        <taxon>Alphaproteobacteria</taxon>
        <taxon>Rhodobacterales</taxon>
        <taxon>Paracoccaceae</taxon>
        <taxon>Aliiroseovarius</taxon>
    </lineage>
</organism>
<accession>A0ABQ3J6U6</accession>
<dbReference type="RefSeq" id="WP_191286945.1">
    <property type="nucleotide sequence ID" value="NZ_BNCH01000006.1"/>
</dbReference>
<comment type="caution">
    <text evidence="1">The sequence shown here is derived from an EMBL/GenBank/DDBJ whole genome shotgun (WGS) entry which is preliminary data.</text>
</comment>
<evidence type="ECO:0000313" key="2">
    <source>
        <dbReference type="Proteomes" id="UP000609802"/>
    </source>
</evidence>